<sequence length="80" mass="9061">MMALRFDKVPGELGARERKGDGVMSRHILFLSAPSVLVRKKEDSKGQDRSSMHKLIEPLHITLCYGTASLYFSTKSLLFY</sequence>
<evidence type="ECO:0000313" key="2">
    <source>
        <dbReference type="Proteomes" id="UP001642540"/>
    </source>
</evidence>
<comment type="caution">
    <text evidence="1">The sequence shown here is derived from an EMBL/GenBank/DDBJ whole genome shotgun (WGS) entry which is preliminary data.</text>
</comment>
<keyword evidence="2" id="KW-1185">Reference proteome</keyword>
<protein>
    <submittedName>
        <fullName evidence="1">Uncharacterized protein</fullName>
    </submittedName>
</protein>
<organism evidence="1 2">
    <name type="scientific">Orchesella dallaii</name>
    <dbReference type="NCBI Taxonomy" id="48710"/>
    <lineage>
        <taxon>Eukaryota</taxon>
        <taxon>Metazoa</taxon>
        <taxon>Ecdysozoa</taxon>
        <taxon>Arthropoda</taxon>
        <taxon>Hexapoda</taxon>
        <taxon>Collembola</taxon>
        <taxon>Entomobryomorpha</taxon>
        <taxon>Entomobryoidea</taxon>
        <taxon>Orchesellidae</taxon>
        <taxon>Orchesellinae</taxon>
        <taxon>Orchesella</taxon>
    </lineage>
</organism>
<gene>
    <name evidence="1" type="ORF">ODALV1_LOCUS11337</name>
</gene>
<reference evidence="1 2" key="1">
    <citation type="submission" date="2024-08" db="EMBL/GenBank/DDBJ databases">
        <authorList>
            <person name="Cucini C."/>
            <person name="Frati F."/>
        </authorList>
    </citation>
    <scope>NUCLEOTIDE SEQUENCE [LARGE SCALE GENOMIC DNA]</scope>
</reference>
<dbReference type="Proteomes" id="UP001642540">
    <property type="component" value="Unassembled WGS sequence"/>
</dbReference>
<accession>A0ABP1QHC5</accession>
<evidence type="ECO:0000313" key="1">
    <source>
        <dbReference type="EMBL" id="CAL8103059.1"/>
    </source>
</evidence>
<dbReference type="EMBL" id="CAXLJM020000034">
    <property type="protein sequence ID" value="CAL8103059.1"/>
    <property type="molecule type" value="Genomic_DNA"/>
</dbReference>
<name>A0ABP1QHC5_9HEXA</name>
<proteinExistence type="predicted"/>